<reference evidence="19 20" key="1">
    <citation type="journal article" date="2019" name="Genome Biol. Evol.">
        <title>Insights into the evolution of the New World diploid cottons (Gossypium, subgenus Houzingenia) based on genome sequencing.</title>
        <authorList>
            <person name="Grover C.E."/>
            <person name="Arick M.A. 2nd"/>
            <person name="Thrash A."/>
            <person name="Conover J.L."/>
            <person name="Sanders W.S."/>
            <person name="Peterson D.G."/>
            <person name="Frelichowski J.E."/>
            <person name="Scheffler J.A."/>
            <person name="Scheffler B.E."/>
            <person name="Wendel J.F."/>
        </authorList>
    </citation>
    <scope>NUCLEOTIDE SEQUENCE [LARGE SCALE GENOMIC DNA]</scope>
    <source>
        <strain evidence="19">57</strain>
        <tissue evidence="19">Leaf</tissue>
    </source>
</reference>
<comment type="similarity">
    <text evidence="3">Belongs to the ATPase alpha/beta chains family.</text>
</comment>
<proteinExistence type="inferred from homology"/>
<dbReference type="EC" id="7.1.2.2" evidence="4"/>
<name>A0A7J8VX46_9ROSI</name>
<evidence type="ECO:0000256" key="14">
    <source>
        <dbReference type="ARBA" id="ARBA00037290"/>
    </source>
</evidence>
<dbReference type="InterPro" id="IPR027417">
    <property type="entry name" value="P-loop_NTPase"/>
</dbReference>
<dbReference type="PANTHER" id="PTHR15184:SF71">
    <property type="entry name" value="ATP SYNTHASE SUBUNIT BETA, MITOCHONDRIAL"/>
    <property type="match status" value="1"/>
</dbReference>
<evidence type="ECO:0000256" key="1">
    <source>
        <dbReference type="ARBA" id="ARBA00003086"/>
    </source>
</evidence>
<keyword evidence="7" id="KW-0375">Hydrogen ion transport</keyword>
<organism evidence="19 20">
    <name type="scientific">Gossypium klotzschianum</name>
    <dbReference type="NCBI Taxonomy" id="34286"/>
    <lineage>
        <taxon>Eukaryota</taxon>
        <taxon>Viridiplantae</taxon>
        <taxon>Streptophyta</taxon>
        <taxon>Embryophyta</taxon>
        <taxon>Tracheophyta</taxon>
        <taxon>Spermatophyta</taxon>
        <taxon>Magnoliopsida</taxon>
        <taxon>eudicotyledons</taxon>
        <taxon>Gunneridae</taxon>
        <taxon>Pentapetalae</taxon>
        <taxon>rosids</taxon>
        <taxon>malvids</taxon>
        <taxon>Malvales</taxon>
        <taxon>Malvaceae</taxon>
        <taxon>Malvoideae</taxon>
        <taxon>Gossypium</taxon>
    </lineage>
</organism>
<comment type="function">
    <text evidence="1">Mitochondrial membrane ATP synthase (F(1)F(0) ATP synthase or Complex V) produces ATP from ADP in the presence of a proton gradient across the membrane which is generated by electron transport complexes of the respiratory chain. F-type ATPases consist of two structural domains, F(1) - containing the extramembraneous catalytic core, and F(0) - containing the membrane proton channel, linked together by a central stalk and a peripheral stalk. During catalysis, ATP synthesis in the catalytic domain of F(1) is coupled via a rotary mechanism of the central stalk subunits to proton translocation. Subunits alpha and beta form the catalytic core in F(1). Rotation of the central stalk against the surrounding alpha(3)beta(3) subunits leads to hydrolysis of ATP in three separate catalytic sites on the beta subunits.</text>
</comment>
<evidence type="ECO:0000256" key="9">
    <source>
        <dbReference type="ARBA" id="ARBA00022967"/>
    </source>
</evidence>
<comment type="caution">
    <text evidence="19">The sequence shown here is derived from an EMBL/GenBank/DDBJ whole genome shotgun (WGS) entry which is preliminary data.</text>
</comment>
<evidence type="ECO:0000256" key="12">
    <source>
        <dbReference type="ARBA" id="ARBA00023196"/>
    </source>
</evidence>
<comment type="function">
    <text evidence="14">Produces ATP from ADP in the presence of a proton gradient across the membrane. The catalytic sites are hosted primarily by the beta subunits.</text>
</comment>
<evidence type="ECO:0000256" key="15">
    <source>
        <dbReference type="ARBA" id="ARBA00042624"/>
    </source>
</evidence>
<dbReference type="InterPro" id="IPR050053">
    <property type="entry name" value="ATPase_alpha/beta_chains"/>
</dbReference>
<dbReference type="GO" id="GO:0005739">
    <property type="term" value="C:mitochondrion"/>
    <property type="evidence" value="ECO:0007669"/>
    <property type="project" value="GOC"/>
</dbReference>
<keyword evidence="9" id="KW-1278">Translocase</keyword>
<evidence type="ECO:0000259" key="18">
    <source>
        <dbReference type="Pfam" id="PF00006"/>
    </source>
</evidence>
<gene>
    <name evidence="19" type="ORF">Goklo_000430</name>
</gene>
<evidence type="ECO:0000256" key="4">
    <source>
        <dbReference type="ARBA" id="ARBA00012473"/>
    </source>
</evidence>
<sequence length="60" mass="6529">NDLTDLASATTFAHLNATTVLSRGLAAKGIYPAVDLLDSTSTMPQPRIVVDPFRRIRWSS</sequence>
<evidence type="ECO:0000256" key="6">
    <source>
        <dbReference type="ARBA" id="ARBA00022741"/>
    </source>
</evidence>
<dbReference type="PANTHER" id="PTHR15184">
    <property type="entry name" value="ATP SYNTHASE"/>
    <property type="match status" value="1"/>
</dbReference>
<protein>
    <recommendedName>
        <fullName evidence="4">H(+)-transporting two-sector ATPase</fullName>
        <ecNumber evidence="4">7.1.2.2</ecNumber>
    </recommendedName>
    <alternativeName>
        <fullName evidence="16">ATP synthase F1 sector subunit beta</fullName>
    </alternativeName>
    <alternativeName>
        <fullName evidence="15">F-ATPase subunit beta</fullName>
    </alternativeName>
</protein>
<keyword evidence="8" id="KW-0067">ATP-binding</keyword>
<dbReference type="GO" id="GO:0042776">
    <property type="term" value="P:proton motive force-driven mitochondrial ATP synthesis"/>
    <property type="evidence" value="ECO:0007669"/>
    <property type="project" value="TreeGrafter"/>
</dbReference>
<evidence type="ECO:0000256" key="7">
    <source>
        <dbReference type="ARBA" id="ARBA00022781"/>
    </source>
</evidence>
<evidence type="ECO:0000313" key="20">
    <source>
        <dbReference type="Proteomes" id="UP000593573"/>
    </source>
</evidence>
<dbReference type="OrthoDB" id="149879at2759"/>
<keyword evidence="13" id="KW-0066">ATP synthesis</keyword>
<evidence type="ECO:0000256" key="3">
    <source>
        <dbReference type="ARBA" id="ARBA00008936"/>
    </source>
</evidence>
<dbReference type="Gene3D" id="3.40.50.12240">
    <property type="match status" value="1"/>
</dbReference>
<feature type="domain" description="ATPase F1/V1/A1 complex alpha/beta subunit nucleotide-binding" evidence="18">
    <location>
        <begin position="1"/>
        <end position="41"/>
    </location>
</feature>
<dbReference type="SUPFAM" id="SSF52540">
    <property type="entry name" value="P-loop containing nucleoside triphosphate hydrolases"/>
    <property type="match status" value="1"/>
</dbReference>
<dbReference type="Pfam" id="PF00006">
    <property type="entry name" value="ATP-synt_ab"/>
    <property type="match status" value="1"/>
</dbReference>
<evidence type="ECO:0000256" key="17">
    <source>
        <dbReference type="ARBA" id="ARBA00048383"/>
    </source>
</evidence>
<feature type="non-terminal residue" evidence="19">
    <location>
        <position position="60"/>
    </location>
</feature>
<evidence type="ECO:0000256" key="8">
    <source>
        <dbReference type="ARBA" id="ARBA00022840"/>
    </source>
</evidence>
<dbReference type="GO" id="GO:0046933">
    <property type="term" value="F:proton-transporting ATP synthase activity, rotational mechanism"/>
    <property type="evidence" value="ECO:0007669"/>
    <property type="project" value="TreeGrafter"/>
</dbReference>
<keyword evidence="20" id="KW-1185">Reference proteome</keyword>
<dbReference type="InterPro" id="IPR000194">
    <property type="entry name" value="ATPase_F1/V1/A1_a/bsu_nucl-bd"/>
</dbReference>
<evidence type="ECO:0000256" key="16">
    <source>
        <dbReference type="ARBA" id="ARBA00042742"/>
    </source>
</evidence>
<evidence type="ECO:0000256" key="13">
    <source>
        <dbReference type="ARBA" id="ARBA00023310"/>
    </source>
</evidence>
<dbReference type="GO" id="GO:0009535">
    <property type="term" value="C:chloroplast thylakoid membrane"/>
    <property type="evidence" value="ECO:0007669"/>
    <property type="project" value="TreeGrafter"/>
</dbReference>
<evidence type="ECO:0000256" key="10">
    <source>
        <dbReference type="ARBA" id="ARBA00023065"/>
    </source>
</evidence>
<dbReference type="Proteomes" id="UP000593573">
    <property type="component" value="Unassembled WGS sequence"/>
</dbReference>
<evidence type="ECO:0000313" key="19">
    <source>
        <dbReference type="EMBL" id="MBA0667328.1"/>
    </source>
</evidence>
<comment type="subcellular location">
    <subcellularLocation>
        <location evidence="2">Membrane</location>
    </subcellularLocation>
</comment>
<keyword evidence="11" id="KW-0472">Membrane</keyword>
<evidence type="ECO:0000256" key="2">
    <source>
        <dbReference type="ARBA" id="ARBA00004370"/>
    </source>
</evidence>
<accession>A0A7J8VX46</accession>
<evidence type="ECO:0000256" key="5">
    <source>
        <dbReference type="ARBA" id="ARBA00022448"/>
    </source>
</evidence>
<keyword evidence="6" id="KW-0547">Nucleotide-binding</keyword>
<comment type="catalytic activity">
    <reaction evidence="17">
        <text>ATP + H2O + 4 H(+)(in) = ADP + phosphate + 5 H(+)(out)</text>
        <dbReference type="Rhea" id="RHEA:57720"/>
        <dbReference type="ChEBI" id="CHEBI:15377"/>
        <dbReference type="ChEBI" id="CHEBI:15378"/>
        <dbReference type="ChEBI" id="CHEBI:30616"/>
        <dbReference type="ChEBI" id="CHEBI:43474"/>
        <dbReference type="ChEBI" id="CHEBI:456216"/>
        <dbReference type="EC" id="7.1.2.2"/>
    </reaction>
</comment>
<evidence type="ECO:0000256" key="11">
    <source>
        <dbReference type="ARBA" id="ARBA00023136"/>
    </source>
</evidence>
<keyword evidence="5" id="KW-0813">Transport</keyword>
<keyword evidence="10" id="KW-0406">Ion transport</keyword>
<dbReference type="EMBL" id="JABFAB010000013">
    <property type="protein sequence ID" value="MBA0667328.1"/>
    <property type="molecule type" value="Genomic_DNA"/>
</dbReference>
<dbReference type="AlphaFoldDB" id="A0A7J8VX46"/>
<keyword evidence="12" id="KW-0139">CF(1)</keyword>
<dbReference type="GO" id="GO:0005524">
    <property type="term" value="F:ATP binding"/>
    <property type="evidence" value="ECO:0007669"/>
    <property type="project" value="UniProtKB-KW"/>
</dbReference>
<dbReference type="GO" id="GO:0045259">
    <property type="term" value="C:proton-transporting ATP synthase complex"/>
    <property type="evidence" value="ECO:0007669"/>
    <property type="project" value="UniProtKB-KW"/>
</dbReference>